<accession>A0AAV2E9P3</accession>
<dbReference type="AlphaFoldDB" id="A0AAV2E9P3"/>
<feature type="region of interest" description="Disordered" evidence="1">
    <location>
        <begin position="1"/>
        <end position="54"/>
    </location>
</feature>
<reference evidence="2 3" key="1">
    <citation type="submission" date="2024-04" db="EMBL/GenBank/DDBJ databases">
        <authorList>
            <person name="Fracassetti M."/>
        </authorList>
    </citation>
    <scope>NUCLEOTIDE SEQUENCE [LARGE SCALE GENOMIC DNA]</scope>
</reference>
<evidence type="ECO:0000313" key="3">
    <source>
        <dbReference type="Proteomes" id="UP001497516"/>
    </source>
</evidence>
<evidence type="ECO:0000256" key="1">
    <source>
        <dbReference type="SAM" id="MobiDB-lite"/>
    </source>
</evidence>
<dbReference type="EMBL" id="OZ034817">
    <property type="protein sequence ID" value="CAL1382636.1"/>
    <property type="molecule type" value="Genomic_DNA"/>
</dbReference>
<dbReference type="Proteomes" id="UP001497516">
    <property type="component" value="Chromosome 4"/>
</dbReference>
<sequence>MISSAKMTKCFGEGMDGEVGTRKSRSSSPPSNPEWQQPQSLMLGKSSSSRRSDWFGRRDGLLEKDWKSDAKSRSQRVKT</sequence>
<keyword evidence="3" id="KW-1185">Reference proteome</keyword>
<organism evidence="2 3">
    <name type="scientific">Linum trigynum</name>
    <dbReference type="NCBI Taxonomy" id="586398"/>
    <lineage>
        <taxon>Eukaryota</taxon>
        <taxon>Viridiplantae</taxon>
        <taxon>Streptophyta</taxon>
        <taxon>Embryophyta</taxon>
        <taxon>Tracheophyta</taxon>
        <taxon>Spermatophyta</taxon>
        <taxon>Magnoliopsida</taxon>
        <taxon>eudicotyledons</taxon>
        <taxon>Gunneridae</taxon>
        <taxon>Pentapetalae</taxon>
        <taxon>rosids</taxon>
        <taxon>fabids</taxon>
        <taxon>Malpighiales</taxon>
        <taxon>Linaceae</taxon>
        <taxon>Linum</taxon>
    </lineage>
</organism>
<proteinExistence type="predicted"/>
<gene>
    <name evidence="2" type="ORF">LTRI10_LOCUS23952</name>
</gene>
<name>A0AAV2E9P3_9ROSI</name>
<feature type="compositionally biased region" description="Polar residues" evidence="1">
    <location>
        <begin position="34"/>
        <end position="49"/>
    </location>
</feature>
<evidence type="ECO:0000313" key="2">
    <source>
        <dbReference type="EMBL" id="CAL1382636.1"/>
    </source>
</evidence>
<protein>
    <submittedName>
        <fullName evidence="2">Uncharacterized protein</fullName>
    </submittedName>
</protein>